<feature type="domain" description="Toprim" evidence="15">
    <location>
        <begin position="1"/>
        <end position="134"/>
    </location>
</feature>
<name>A0ABT5C5C9_9BACT</name>
<dbReference type="SMART" id="SM00493">
    <property type="entry name" value="TOPRIM"/>
    <property type="match status" value="1"/>
</dbReference>
<feature type="compositionally biased region" description="Basic residues" evidence="14">
    <location>
        <begin position="1458"/>
        <end position="1471"/>
    </location>
</feature>
<dbReference type="Gene3D" id="1.10.460.10">
    <property type="entry name" value="Topoisomerase I, domain 2"/>
    <property type="match status" value="1"/>
</dbReference>
<dbReference type="Gene3D" id="3.40.50.140">
    <property type="match status" value="1"/>
</dbReference>
<comment type="similarity">
    <text evidence="1">Belongs to the helicase family. RecQ subfamily.</text>
</comment>
<dbReference type="EMBL" id="JAQNDK010000003">
    <property type="protein sequence ID" value="MDC0681630.1"/>
    <property type="molecule type" value="Genomic_DNA"/>
</dbReference>
<dbReference type="CDD" id="cd00186">
    <property type="entry name" value="TOP1Ac"/>
    <property type="match status" value="1"/>
</dbReference>
<keyword evidence="20" id="KW-1185">Reference proteome</keyword>
<dbReference type="InterPro" id="IPR023406">
    <property type="entry name" value="Topo_IA_AS"/>
</dbReference>
<evidence type="ECO:0000259" key="16">
    <source>
        <dbReference type="PROSITE" id="PS51192"/>
    </source>
</evidence>
<dbReference type="Gene3D" id="3.40.50.300">
    <property type="entry name" value="P-loop containing nucleotide triphosphate hydrolases"/>
    <property type="match status" value="2"/>
</dbReference>
<dbReference type="InterPro" id="IPR011545">
    <property type="entry name" value="DEAD/DEAH_box_helicase_dom"/>
</dbReference>
<dbReference type="Pfam" id="PF00270">
    <property type="entry name" value="DEAD"/>
    <property type="match status" value="1"/>
</dbReference>
<feature type="compositionally biased region" description="Basic and acidic residues" evidence="14">
    <location>
        <begin position="684"/>
        <end position="695"/>
    </location>
</feature>
<evidence type="ECO:0000256" key="4">
    <source>
        <dbReference type="ARBA" id="ARBA00022801"/>
    </source>
</evidence>
<dbReference type="PANTHER" id="PTHR13710">
    <property type="entry name" value="DNA HELICASE RECQ FAMILY MEMBER"/>
    <property type="match status" value="1"/>
</dbReference>
<dbReference type="InterPro" id="IPR027417">
    <property type="entry name" value="P-loop_NTPase"/>
</dbReference>
<feature type="region of interest" description="Disordered" evidence="14">
    <location>
        <begin position="228"/>
        <end position="278"/>
    </location>
</feature>
<dbReference type="PROSITE" id="PS00396">
    <property type="entry name" value="TOPO_IA_1"/>
    <property type="match status" value="1"/>
</dbReference>
<keyword evidence="7" id="KW-0799">Topoisomerase</keyword>
<feature type="region of interest" description="Disordered" evidence="14">
    <location>
        <begin position="1438"/>
        <end position="1471"/>
    </location>
</feature>
<evidence type="ECO:0000259" key="15">
    <source>
        <dbReference type="PROSITE" id="PS50880"/>
    </source>
</evidence>
<dbReference type="PROSITE" id="PS51192">
    <property type="entry name" value="HELICASE_ATP_BIND_1"/>
    <property type="match status" value="1"/>
</dbReference>
<dbReference type="InterPro" id="IPR006171">
    <property type="entry name" value="TOPRIM_dom"/>
</dbReference>
<dbReference type="Proteomes" id="UP001217485">
    <property type="component" value="Unassembled WGS sequence"/>
</dbReference>
<dbReference type="SUPFAM" id="SSF52540">
    <property type="entry name" value="P-loop containing nucleoside triphosphate hydrolases"/>
    <property type="match status" value="1"/>
</dbReference>
<dbReference type="CDD" id="cd03362">
    <property type="entry name" value="TOPRIM_TopoIA_TopoIII"/>
    <property type="match status" value="1"/>
</dbReference>
<feature type="region of interest" description="Disordered" evidence="14">
    <location>
        <begin position="665"/>
        <end position="728"/>
    </location>
</feature>
<dbReference type="PROSITE" id="PS50880">
    <property type="entry name" value="TOPRIM"/>
    <property type="match status" value="1"/>
</dbReference>
<evidence type="ECO:0000313" key="20">
    <source>
        <dbReference type="Proteomes" id="UP001217485"/>
    </source>
</evidence>
<protein>
    <recommendedName>
        <fullName evidence="12">ATP-dependent DNA helicase RecQ</fullName>
        <ecNumber evidence="11">5.6.2.4</ecNumber>
    </recommendedName>
    <alternativeName>
        <fullName evidence="13">DNA 3'-5' helicase RecQ</fullName>
    </alternativeName>
</protein>
<feature type="region of interest" description="Disordered" evidence="14">
    <location>
        <begin position="778"/>
        <end position="864"/>
    </location>
</feature>
<evidence type="ECO:0000256" key="7">
    <source>
        <dbReference type="ARBA" id="ARBA00023029"/>
    </source>
</evidence>
<keyword evidence="3" id="KW-0547">Nucleotide-binding</keyword>
<dbReference type="Pfam" id="PF01131">
    <property type="entry name" value="Topoisom_bac"/>
    <property type="match status" value="1"/>
</dbReference>
<keyword evidence="6" id="KW-0067">ATP-binding</keyword>
<dbReference type="SUPFAM" id="SSF56712">
    <property type="entry name" value="Prokaryotic type I DNA topoisomerase"/>
    <property type="match status" value="1"/>
</dbReference>
<dbReference type="InterPro" id="IPR004589">
    <property type="entry name" value="DNA_helicase_ATP-dep_RecQ"/>
</dbReference>
<evidence type="ECO:0000256" key="5">
    <source>
        <dbReference type="ARBA" id="ARBA00022806"/>
    </source>
</evidence>
<dbReference type="PROSITE" id="PS51194">
    <property type="entry name" value="HELICASE_CTER"/>
    <property type="match status" value="1"/>
</dbReference>
<dbReference type="InterPro" id="IPR034144">
    <property type="entry name" value="TOPRIM_TopoIII"/>
</dbReference>
<evidence type="ECO:0000259" key="17">
    <source>
        <dbReference type="PROSITE" id="PS51194"/>
    </source>
</evidence>
<dbReference type="PROSITE" id="PS52039">
    <property type="entry name" value="TOPO_IA_2"/>
    <property type="match status" value="1"/>
</dbReference>
<dbReference type="Gene3D" id="2.70.20.10">
    <property type="entry name" value="Topoisomerase I, domain 3"/>
    <property type="match status" value="1"/>
</dbReference>
<dbReference type="SMART" id="SM00490">
    <property type="entry name" value="HELICc"/>
    <property type="match status" value="1"/>
</dbReference>
<dbReference type="PRINTS" id="PR00417">
    <property type="entry name" value="PRTPISMRASEI"/>
</dbReference>
<dbReference type="InterPro" id="IPR001650">
    <property type="entry name" value="Helicase_C-like"/>
</dbReference>
<dbReference type="SMART" id="SM00436">
    <property type="entry name" value="TOP1Bc"/>
    <property type="match status" value="1"/>
</dbReference>
<dbReference type="NCBIfam" id="NF005829">
    <property type="entry name" value="PRK07726.1"/>
    <property type="match status" value="1"/>
</dbReference>
<evidence type="ECO:0000259" key="18">
    <source>
        <dbReference type="PROSITE" id="PS52039"/>
    </source>
</evidence>
<dbReference type="InterPro" id="IPR003601">
    <property type="entry name" value="Topo_IA_2"/>
</dbReference>
<dbReference type="CDD" id="cd17920">
    <property type="entry name" value="DEXHc_RecQ"/>
    <property type="match status" value="1"/>
</dbReference>
<proteinExistence type="inferred from homology"/>
<evidence type="ECO:0000256" key="9">
    <source>
        <dbReference type="ARBA" id="ARBA00023235"/>
    </source>
</evidence>
<dbReference type="InterPro" id="IPR023405">
    <property type="entry name" value="Topo_IA_core_domain"/>
</dbReference>
<dbReference type="InterPro" id="IPR013825">
    <property type="entry name" value="Topo_IA_cen_sub2"/>
</dbReference>
<keyword evidence="5" id="KW-0347">Helicase</keyword>
<keyword evidence="2" id="KW-0479">Metal-binding</keyword>
<dbReference type="SMART" id="SM00487">
    <property type="entry name" value="DEXDc"/>
    <property type="match status" value="1"/>
</dbReference>
<evidence type="ECO:0000256" key="14">
    <source>
        <dbReference type="SAM" id="MobiDB-lite"/>
    </source>
</evidence>
<keyword evidence="9" id="KW-0413">Isomerase</keyword>
<dbReference type="Pfam" id="PF01751">
    <property type="entry name" value="Toprim"/>
    <property type="match status" value="1"/>
</dbReference>
<evidence type="ECO:0000256" key="1">
    <source>
        <dbReference type="ARBA" id="ARBA00005446"/>
    </source>
</evidence>
<comment type="catalytic activity">
    <reaction evidence="10">
        <text>Couples ATP hydrolysis with the unwinding of duplex DNA by translocating in the 3'-5' direction.</text>
        <dbReference type="EC" id="5.6.2.4"/>
    </reaction>
</comment>
<dbReference type="PANTHER" id="PTHR13710:SF105">
    <property type="entry name" value="ATP-DEPENDENT DNA HELICASE Q1"/>
    <property type="match status" value="1"/>
</dbReference>
<dbReference type="InterPro" id="IPR003602">
    <property type="entry name" value="Topo_IA_DNA-bd_dom"/>
</dbReference>
<feature type="compositionally biased region" description="Basic and acidic residues" evidence="14">
    <location>
        <begin position="491"/>
        <end position="516"/>
    </location>
</feature>
<evidence type="ECO:0000256" key="12">
    <source>
        <dbReference type="ARBA" id="ARBA00044535"/>
    </source>
</evidence>
<accession>A0ABT5C5C9</accession>
<dbReference type="InterPro" id="IPR036388">
    <property type="entry name" value="WH-like_DNA-bd_sf"/>
</dbReference>
<dbReference type="InterPro" id="IPR013826">
    <property type="entry name" value="Topo_IA_cen_sub3"/>
</dbReference>
<dbReference type="NCBIfam" id="TIGR00614">
    <property type="entry name" value="recQ_fam"/>
    <property type="match status" value="1"/>
</dbReference>
<comment type="caution">
    <text evidence="19">The sequence shown here is derived from an EMBL/GenBank/DDBJ whole genome shotgun (WGS) entry which is preliminary data.</text>
</comment>
<dbReference type="SMART" id="SM00437">
    <property type="entry name" value="TOP1Ac"/>
    <property type="match status" value="1"/>
</dbReference>
<feature type="domain" description="Helicase C-terminal" evidence="17">
    <location>
        <begin position="1084"/>
        <end position="1242"/>
    </location>
</feature>
<evidence type="ECO:0000256" key="2">
    <source>
        <dbReference type="ARBA" id="ARBA00022723"/>
    </source>
</evidence>
<evidence type="ECO:0000256" key="8">
    <source>
        <dbReference type="ARBA" id="ARBA00023125"/>
    </source>
</evidence>
<dbReference type="Pfam" id="PF16124">
    <property type="entry name" value="RecQ_Zn_bind"/>
    <property type="match status" value="1"/>
</dbReference>
<gene>
    <name evidence="19" type="ORF">POL72_28075</name>
</gene>
<evidence type="ECO:0000256" key="10">
    <source>
        <dbReference type="ARBA" id="ARBA00034617"/>
    </source>
</evidence>
<feature type="domain" description="Topo IA-type catalytic" evidence="18">
    <location>
        <begin position="151"/>
        <end position="658"/>
    </location>
</feature>
<evidence type="ECO:0000256" key="6">
    <source>
        <dbReference type="ARBA" id="ARBA00022840"/>
    </source>
</evidence>
<feature type="domain" description="Helicase ATP-binding" evidence="16">
    <location>
        <begin position="891"/>
        <end position="1059"/>
    </location>
</feature>
<dbReference type="EC" id="5.6.2.4" evidence="11"/>
<dbReference type="RefSeq" id="WP_272098870.1">
    <property type="nucleotide sequence ID" value="NZ_JAQNDK010000003.1"/>
</dbReference>
<evidence type="ECO:0000313" key="19">
    <source>
        <dbReference type="EMBL" id="MDC0681630.1"/>
    </source>
</evidence>
<evidence type="ECO:0000256" key="11">
    <source>
        <dbReference type="ARBA" id="ARBA00034808"/>
    </source>
</evidence>
<dbReference type="Pfam" id="PF00271">
    <property type="entry name" value="Helicase_C"/>
    <property type="match status" value="1"/>
</dbReference>
<evidence type="ECO:0000256" key="3">
    <source>
        <dbReference type="ARBA" id="ARBA00022741"/>
    </source>
</evidence>
<dbReference type="InterPro" id="IPR013824">
    <property type="entry name" value="Topo_IA_cen_sub1"/>
</dbReference>
<dbReference type="Gene3D" id="1.10.10.10">
    <property type="entry name" value="Winged helix-like DNA-binding domain superfamily/Winged helix DNA-binding domain"/>
    <property type="match status" value="1"/>
</dbReference>
<dbReference type="InterPro" id="IPR013497">
    <property type="entry name" value="Topo_IA_cen"/>
</dbReference>
<dbReference type="Gene3D" id="1.10.290.10">
    <property type="entry name" value="Topoisomerase I, domain 4"/>
    <property type="match status" value="1"/>
</dbReference>
<reference evidence="19 20" key="1">
    <citation type="submission" date="2023-01" db="EMBL/GenBank/DDBJ databases">
        <title>Minimal conservation of predation-associated metabolite biosynthetic gene clusters underscores biosynthetic potential of Myxococcota including descriptions for ten novel species: Archangium lansinium sp. nov., Myxococcus landrumus sp. nov., Nannocystis bai.</title>
        <authorList>
            <person name="Ahearne A."/>
            <person name="Stevens C."/>
            <person name="Dowd S."/>
        </authorList>
    </citation>
    <scope>NUCLEOTIDE SEQUENCE [LARGE SCALE GENOMIC DNA]</scope>
    <source>
        <strain evidence="19 20">WIWO2</strain>
    </source>
</reference>
<keyword evidence="8" id="KW-0238">DNA-binding</keyword>
<feature type="region of interest" description="Disordered" evidence="14">
    <location>
        <begin position="481"/>
        <end position="523"/>
    </location>
</feature>
<keyword evidence="4" id="KW-0378">Hydrolase</keyword>
<evidence type="ECO:0000256" key="13">
    <source>
        <dbReference type="ARBA" id="ARBA00044550"/>
    </source>
</evidence>
<dbReference type="InterPro" id="IPR032284">
    <property type="entry name" value="RecQ_Zn-bd"/>
</dbReference>
<dbReference type="InterPro" id="IPR014001">
    <property type="entry name" value="Helicase_ATP-bd"/>
</dbReference>
<organism evidence="19 20">
    <name type="scientific">Sorangium atrum</name>
    <dbReference type="NCBI Taxonomy" id="2995308"/>
    <lineage>
        <taxon>Bacteria</taxon>
        <taxon>Pseudomonadati</taxon>
        <taxon>Myxococcota</taxon>
        <taxon>Polyangia</taxon>
        <taxon>Polyangiales</taxon>
        <taxon>Polyangiaceae</taxon>
        <taxon>Sorangium</taxon>
    </lineage>
</organism>
<sequence length="1471" mass="157332">MIAVVAEKPAVARDIAAVLGASKRAEGFLEGGGYVVTWAIGHLVAIAEPHQIDPAWKRWRLDLLPMLPGQFPLVVLPGTRAQFEIVRKVLGRRDVDRVVCATDAGREGELIFRYLYEAAGCKKPVERLWISSLTPDAIRDGLRRLRDARGYDGLADAARGRSRADWLVGMNLSRAYSLVFDQDLSVGRVQTPTLSMVVERELAIRRFVPEPYLEVVATFCPLREDGSGAADESYKGTYFNDKPLPGEPPAAGGPPSAGERPETAPSRRRLPPDGEEARRIIERARRGEARIEAVRSESRRLPPPLLYDLTELQRHANRLYGFSAQKTLEVAQALYERRKLISYPRTDSRHLSTDVAATLGAVVQAIEGSYRGMLAPGTGARPLGKRFVDDGKVGDHHAIIPTGARSSRAELSTDEQKIFDLICRRLLSAWHEDHVTSITTVITAITTRGGAGARGGEPIVDRYHSAGSVVEKVGWKVLDIGFGKPPARPGKKAEPDGDGPDARDGGAGEGERETADQRLPPGLAKGQVQLVLDAEAQAKKTRPPPRFTEATLLTAMETAGSSLEEKELSEAMKDSGLGTPATRAAIIETLLRREYIVRKGKLLHATDKGVGLIEVVHADVKSPAMTGAWEAKLARMARGKGDLPSFMADIESYVRHVVAEVSGARRAAGDGALSPEVGASPFQERGEARSREKRGGAAAAAPGTGRGREATPRRAPGSSAGVGPGDASPGALQAVAAAAASAPARAQARSRAAAAPSPARPAAAGATARRVAVAPSLARPAAATSPPARHAAVASMPARPVAATSPPARPAAVAPSPARPVAATSPPARPAAVAPSPARAAAVGSSPARGVGAASSPAVTSSPARRPEDLVELLHQCFGFSAFRPYQEAVCRTAAAGSDVLLVMPTGAGKSLCYQLPGIARGGTTLVVSPLIALMEDQASKLRACGFAAERIHSGRSRAESRKACIDYLEGALDFLFIAPERLRVPGFPEMLARRKPVLVAVDEAHCISKWGHDFRPDYRMLGQRLPALRPAPVIALTATATPVVQDDIVEQLGLASAARFIHGFRRSNLGIEILEVSPGERLNRVRALLRQEGRTPAIVYAPTRKEAEALAAGLSEDLPAEAYHAGLAAPVRDRIQAAFLDGSTEIIVATIAFGMGIDKPDVRTVVHAGLPGSVEGYYQEIGRAGRDGLPSRAVLMHSYVDRRMHEFFHERDYPDPAMLQRIEEVLSDEPRPKEAILGDLGVDPDVADKALEKLWIHGGARVDPDGGVALGEPGWRGPYEAQRRHKLAELVQMARFTEGHGCRMLHLVRHFGDQEDTGEPCGLCDVCAPAACAAREFRAPSRDEAQAIAKIMAALRESEQPTGRLYREAFADGSLERRDFEHLLGGLVRAGLVCVREDSFEKAGELITYQRASLTSRGLLGGPRGASDVVSDVPLAKLPPKVKKRQSAKSSDARRAFFARKAQRKKGRAR</sequence>